<dbReference type="RefSeq" id="WP_111954188.1">
    <property type="nucleotide sequence ID" value="NZ_CP036313.1"/>
</dbReference>
<evidence type="ECO:0000313" key="3">
    <source>
        <dbReference type="EMBL" id="RAM03148.1"/>
    </source>
</evidence>
<dbReference type="Gene3D" id="1.10.3210.10">
    <property type="entry name" value="Hypothetical protein af1432"/>
    <property type="match status" value="1"/>
</dbReference>
<evidence type="ECO:0000313" key="2">
    <source>
        <dbReference type="EMBL" id="QBH11601.1"/>
    </source>
</evidence>
<name>A0A328FEV3_9BACT</name>
<proteinExistence type="predicted"/>
<dbReference type="AlphaFoldDB" id="A0A328FEV3"/>
<sequence length="289" mass="32075">MEIRKRILEMVQKKESDLPTLPAVVDNLIRAVSNENTTTETLAKIISYDLAMTNKLLKLANSVYYAQKNKVQTVKRAISVIGFDEIIGIALGMGILSSVSETSNLSLDMKALWIHGIGVATASKRLAKQTNPGIAAKIFIPALLHDMGKVIFSIYFKNEYNEVRQYALENKRPLYLSENSLLKLDHAALSALLMTRWNFPASIILPCRFHHAPESAPVKYRHQAMIINLANYLTQKAQLGHSGNPVPVTIKNASQKVGVNESGMMQMIGLLKAREPQIKEFFNITTGVG</sequence>
<evidence type="ECO:0000313" key="5">
    <source>
        <dbReference type="Proteomes" id="UP000293902"/>
    </source>
</evidence>
<accession>A0A328FEV3</accession>
<dbReference type="InterPro" id="IPR013976">
    <property type="entry name" value="HDOD"/>
</dbReference>
<dbReference type="EMBL" id="QLNI01000007">
    <property type="protein sequence ID" value="RAM03148.1"/>
    <property type="molecule type" value="Genomic_DNA"/>
</dbReference>
<reference evidence="2 5" key="2">
    <citation type="submission" date="2019-02" db="EMBL/GenBank/DDBJ databases">
        <title>Complete genome sequence of Desulfobacter hydrogenophilus AcRS1.</title>
        <authorList>
            <person name="Marietou A."/>
            <person name="Lund M.B."/>
            <person name="Marshall I.P.G."/>
            <person name="Schreiber L."/>
            <person name="Jorgensen B."/>
        </authorList>
    </citation>
    <scope>NUCLEOTIDE SEQUENCE [LARGE SCALE GENOMIC DNA]</scope>
    <source>
        <strain evidence="2 5">AcRS1</strain>
    </source>
</reference>
<evidence type="ECO:0000313" key="4">
    <source>
        <dbReference type="Proteomes" id="UP000248798"/>
    </source>
</evidence>
<dbReference type="Proteomes" id="UP000293902">
    <property type="component" value="Chromosome"/>
</dbReference>
<dbReference type="Pfam" id="PF08668">
    <property type="entry name" value="HDOD"/>
    <property type="match status" value="1"/>
</dbReference>
<dbReference type="PANTHER" id="PTHR33525">
    <property type="match status" value="1"/>
</dbReference>
<feature type="domain" description="HDOD" evidence="1">
    <location>
        <begin position="18"/>
        <end position="213"/>
    </location>
</feature>
<evidence type="ECO:0000259" key="1">
    <source>
        <dbReference type="PROSITE" id="PS51833"/>
    </source>
</evidence>
<dbReference type="SUPFAM" id="SSF109604">
    <property type="entry name" value="HD-domain/PDEase-like"/>
    <property type="match status" value="1"/>
</dbReference>
<gene>
    <name evidence="3" type="ORF">DO021_04620</name>
    <name evidence="2" type="ORF">EYB58_00880</name>
</gene>
<protein>
    <submittedName>
        <fullName evidence="3">HDOD domain-containing protein</fullName>
    </submittedName>
</protein>
<keyword evidence="5" id="KW-1185">Reference proteome</keyword>
<dbReference type="Proteomes" id="UP000248798">
    <property type="component" value="Unassembled WGS sequence"/>
</dbReference>
<dbReference type="OrthoDB" id="5501247at2"/>
<dbReference type="PROSITE" id="PS51833">
    <property type="entry name" value="HDOD"/>
    <property type="match status" value="1"/>
</dbReference>
<reference evidence="3 4" key="1">
    <citation type="submission" date="2018-06" db="EMBL/GenBank/DDBJ databases">
        <title>Complete Genome Sequence of Desulfobacter hydrogenophilus (DSM3380).</title>
        <authorList>
            <person name="Marietou A."/>
            <person name="Schreiber L."/>
            <person name="Marshall I."/>
            <person name="Jorgensen B."/>
        </authorList>
    </citation>
    <scope>NUCLEOTIDE SEQUENCE [LARGE SCALE GENOMIC DNA]</scope>
    <source>
        <strain evidence="3 4">DSM 3380</strain>
    </source>
</reference>
<organism evidence="3 4">
    <name type="scientific">Desulfobacter hydrogenophilus</name>
    <dbReference type="NCBI Taxonomy" id="2291"/>
    <lineage>
        <taxon>Bacteria</taxon>
        <taxon>Pseudomonadati</taxon>
        <taxon>Thermodesulfobacteriota</taxon>
        <taxon>Desulfobacteria</taxon>
        <taxon>Desulfobacterales</taxon>
        <taxon>Desulfobacteraceae</taxon>
        <taxon>Desulfobacter</taxon>
    </lineage>
</organism>
<dbReference type="PANTHER" id="PTHR33525:SF3">
    <property type="entry name" value="RIBONUCLEASE Y"/>
    <property type="match status" value="1"/>
</dbReference>
<dbReference type="EMBL" id="CP036313">
    <property type="protein sequence ID" value="QBH11601.1"/>
    <property type="molecule type" value="Genomic_DNA"/>
</dbReference>
<dbReference type="InterPro" id="IPR052340">
    <property type="entry name" value="RNase_Y/CdgJ"/>
</dbReference>